<feature type="signal peptide" evidence="1">
    <location>
        <begin position="1"/>
        <end position="19"/>
    </location>
</feature>
<dbReference type="OrthoDB" id="9808735at2"/>
<dbReference type="SMART" id="SM00450">
    <property type="entry name" value="RHOD"/>
    <property type="match status" value="1"/>
</dbReference>
<dbReference type="PROSITE" id="PS51257">
    <property type="entry name" value="PROKAR_LIPOPROTEIN"/>
    <property type="match status" value="1"/>
</dbReference>
<keyword evidence="1" id="KW-0732">Signal</keyword>
<organism evidence="3 4">
    <name type="scientific">Polaribacter butkevichii</name>
    <dbReference type="NCBI Taxonomy" id="218490"/>
    <lineage>
        <taxon>Bacteria</taxon>
        <taxon>Pseudomonadati</taxon>
        <taxon>Bacteroidota</taxon>
        <taxon>Flavobacteriia</taxon>
        <taxon>Flavobacteriales</taxon>
        <taxon>Flavobacteriaceae</taxon>
    </lineage>
</organism>
<dbReference type="EMBL" id="MSCK01000002">
    <property type="protein sequence ID" value="PQJ68598.1"/>
    <property type="molecule type" value="Genomic_DNA"/>
</dbReference>
<dbReference type="InterPro" id="IPR001763">
    <property type="entry name" value="Rhodanese-like_dom"/>
</dbReference>
<dbReference type="InterPro" id="IPR050229">
    <property type="entry name" value="GlpE_sulfurtransferase"/>
</dbReference>
<dbReference type="AlphaFoldDB" id="A0A2P6C6N4"/>
<keyword evidence="4" id="KW-1185">Reference proteome</keyword>
<proteinExistence type="predicted"/>
<evidence type="ECO:0000313" key="4">
    <source>
        <dbReference type="Proteomes" id="UP000247345"/>
    </source>
</evidence>
<dbReference type="Proteomes" id="UP000247345">
    <property type="component" value="Unassembled WGS sequence"/>
</dbReference>
<reference evidence="3 4" key="1">
    <citation type="submission" date="2016-12" db="EMBL/GenBank/DDBJ databases">
        <title>Trade-off between light-utilization and light-protection in marine flavobacteria.</title>
        <authorList>
            <person name="Kumagai Y."/>
            <person name="Yoshizawa S."/>
            <person name="Kogure K."/>
            <person name="Iwasaki W."/>
        </authorList>
    </citation>
    <scope>NUCLEOTIDE SEQUENCE [LARGE SCALE GENOMIC DNA]</scope>
    <source>
        <strain evidence="3 4">KCTC 12100</strain>
    </source>
</reference>
<evidence type="ECO:0000259" key="2">
    <source>
        <dbReference type="PROSITE" id="PS50206"/>
    </source>
</evidence>
<name>A0A2P6C6N4_9FLAO</name>
<dbReference type="SUPFAM" id="SSF52821">
    <property type="entry name" value="Rhodanese/Cell cycle control phosphatase"/>
    <property type="match status" value="1"/>
</dbReference>
<dbReference type="CDD" id="cd00158">
    <property type="entry name" value="RHOD"/>
    <property type="match status" value="1"/>
</dbReference>
<dbReference type="InterPro" id="IPR036873">
    <property type="entry name" value="Rhodanese-like_dom_sf"/>
</dbReference>
<dbReference type="RefSeq" id="WP_105049536.1">
    <property type="nucleotide sequence ID" value="NZ_CP150661.1"/>
</dbReference>
<feature type="domain" description="Rhodanese" evidence="2">
    <location>
        <begin position="36"/>
        <end position="119"/>
    </location>
</feature>
<comment type="caution">
    <text evidence="3">The sequence shown here is derived from an EMBL/GenBank/DDBJ whole genome shotgun (WGS) entry which is preliminary data.</text>
</comment>
<dbReference type="PANTHER" id="PTHR43031">
    <property type="entry name" value="FAD-DEPENDENT OXIDOREDUCTASE"/>
    <property type="match status" value="1"/>
</dbReference>
<dbReference type="PANTHER" id="PTHR43031:SF1">
    <property type="entry name" value="PYRIDINE NUCLEOTIDE-DISULPHIDE OXIDOREDUCTASE"/>
    <property type="match status" value="1"/>
</dbReference>
<evidence type="ECO:0000256" key="1">
    <source>
        <dbReference type="SAM" id="SignalP"/>
    </source>
</evidence>
<feature type="chain" id="PRO_5015111764" evidence="1">
    <location>
        <begin position="20"/>
        <end position="121"/>
    </location>
</feature>
<accession>A0A2P6C6N4</accession>
<evidence type="ECO:0000313" key="3">
    <source>
        <dbReference type="EMBL" id="PQJ68598.1"/>
    </source>
</evidence>
<sequence>MKKLIPLFFLTLFFLSCNSQEGLKSVSTQELKVLLEKENIQLLDVRTPKEVQLGFIETAKFANLFDADFPVKAANSLDKNKPVYVYCRSGRRSAKASEVLQEKGFTVINVLGGYNQWIKEK</sequence>
<dbReference type="PROSITE" id="PS50206">
    <property type="entry name" value="RHODANESE_3"/>
    <property type="match status" value="1"/>
</dbReference>
<dbReference type="Pfam" id="PF00581">
    <property type="entry name" value="Rhodanese"/>
    <property type="match status" value="1"/>
</dbReference>
<dbReference type="Gene3D" id="3.40.250.10">
    <property type="entry name" value="Rhodanese-like domain"/>
    <property type="match status" value="1"/>
</dbReference>
<gene>
    <name evidence="3" type="ORF">BTO14_11055</name>
</gene>
<protein>
    <submittedName>
        <fullName evidence="3">Rhodanese-like domain-containing protein</fullName>
    </submittedName>
</protein>